<name>A4RW44_OSTLU</name>
<dbReference type="GO" id="GO:0033180">
    <property type="term" value="C:proton-transporting V-type ATPase, V1 domain"/>
    <property type="evidence" value="ECO:0007669"/>
    <property type="project" value="InterPro"/>
</dbReference>
<dbReference type="SUPFAM" id="SSF159468">
    <property type="entry name" value="AtpF-like"/>
    <property type="match status" value="1"/>
</dbReference>
<accession>A4RW44</accession>
<dbReference type="eggNOG" id="KOG3432">
    <property type="taxonomic scope" value="Eukaryota"/>
</dbReference>
<dbReference type="OMA" id="IIICQHI"/>
<dbReference type="GO" id="GO:0046961">
    <property type="term" value="F:proton-transporting ATPase activity, rotational mechanism"/>
    <property type="evidence" value="ECO:0007669"/>
    <property type="project" value="InterPro"/>
</dbReference>
<evidence type="ECO:0000256" key="5">
    <source>
        <dbReference type="PIRNR" id="PIRNR015945"/>
    </source>
</evidence>
<dbReference type="PANTHER" id="PTHR13861">
    <property type="entry name" value="VACUOLAR ATP SYNTHASE SUBUNIT F"/>
    <property type="match status" value="1"/>
</dbReference>
<reference evidence="6 7" key="1">
    <citation type="journal article" date="2007" name="Proc. Natl. Acad. Sci. U.S.A.">
        <title>The tiny eukaryote Ostreococcus provides genomic insights into the paradox of plankton speciation.</title>
        <authorList>
            <person name="Palenik B."/>
            <person name="Grimwood J."/>
            <person name="Aerts A."/>
            <person name="Rouze P."/>
            <person name="Salamov A."/>
            <person name="Putnam N."/>
            <person name="Dupont C."/>
            <person name="Jorgensen R."/>
            <person name="Derelle E."/>
            <person name="Rombauts S."/>
            <person name="Zhou K."/>
            <person name="Otillar R."/>
            <person name="Merchant S.S."/>
            <person name="Podell S."/>
            <person name="Gaasterland T."/>
            <person name="Napoli C."/>
            <person name="Gendler K."/>
            <person name="Manuell A."/>
            <person name="Tai V."/>
            <person name="Vallon O."/>
            <person name="Piganeau G."/>
            <person name="Jancek S."/>
            <person name="Heijde M."/>
            <person name="Jabbari K."/>
            <person name="Bowler C."/>
            <person name="Lohr M."/>
            <person name="Robbens S."/>
            <person name="Werner G."/>
            <person name="Dubchak I."/>
            <person name="Pazour G.J."/>
            <person name="Ren Q."/>
            <person name="Paulsen I."/>
            <person name="Delwiche C."/>
            <person name="Schmutz J."/>
            <person name="Rokhsar D."/>
            <person name="Van de Peer Y."/>
            <person name="Moreau H."/>
            <person name="Grigoriev I.V."/>
        </authorList>
    </citation>
    <scope>NUCLEOTIDE SEQUENCE [LARGE SCALE GENOMIC DNA]</scope>
    <source>
        <strain evidence="6 7">CCE9901</strain>
    </source>
</reference>
<gene>
    <name evidence="6" type="ORF">OSTLU_15055</name>
</gene>
<dbReference type="STRING" id="436017.A4RW44"/>
<proteinExistence type="inferred from homology"/>
<evidence type="ECO:0000256" key="4">
    <source>
        <dbReference type="ARBA" id="ARBA00023065"/>
    </source>
</evidence>
<dbReference type="PANTHER" id="PTHR13861:SF2">
    <property type="entry name" value="V-TYPE PROTON ATPASE SUBUNIT F"/>
    <property type="match status" value="1"/>
</dbReference>
<evidence type="ECO:0000256" key="3">
    <source>
        <dbReference type="ARBA" id="ARBA00022781"/>
    </source>
</evidence>
<comment type="function">
    <text evidence="5">Subunit of the V1 complex of vacuolar(H+)-ATPase (V-ATPase), a multisubunit enzyme composed of a peripheral complex (V1) that hydrolyzes ATP and a membrane integral complex (V0) that translocates protons. V-ATPase is responsible for acidifying and maintaining the pH of intracellular compartments.</text>
</comment>
<evidence type="ECO:0000256" key="1">
    <source>
        <dbReference type="ARBA" id="ARBA00010148"/>
    </source>
</evidence>
<dbReference type="HOGENOM" id="CLU_135754_0_0_1"/>
<keyword evidence="3 5" id="KW-0375">Hydrogen ion transport</keyword>
<protein>
    <recommendedName>
        <fullName evidence="5">V-type proton ATPase subunit F</fullName>
    </recommendedName>
</protein>
<dbReference type="PIRSF" id="PIRSF015945">
    <property type="entry name" value="ATPase_V1_F_euk"/>
    <property type="match status" value="1"/>
</dbReference>
<dbReference type="Pfam" id="PF01990">
    <property type="entry name" value="ATP-synt_F"/>
    <property type="match status" value="1"/>
</dbReference>
<keyword evidence="4 5" id="KW-0406">Ion transport</keyword>
<dbReference type="NCBIfam" id="TIGR01101">
    <property type="entry name" value="V_ATP_synt_F"/>
    <property type="match status" value="1"/>
</dbReference>
<comment type="similarity">
    <text evidence="1 5">Belongs to the V-ATPase F subunit family.</text>
</comment>
<dbReference type="OrthoDB" id="10261947at2759"/>
<dbReference type="GeneID" id="5001166"/>
<dbReference type="KEGG" id="olu:OSTLU_15055"/>
<dbReference type="InterPro" id="IPR008218">
    <property type="entry name" value="ATPase_V1-cplx_f_g_su"/>
</dbReference>
<evidence type="ECO:0000313" key="6">
    <source>
        <dbReference type="EMBL" id="ABO95812.1"/>
    </source>
</evidence>
<dbReference type="AlphaFoldDB" id="A4RW44"/>
<comment type="subunit">
    <text evidence="5">V-ATPase is a heteromultimeric enzyme made up of two complexes: the ATP-hydrolytic V1 complex and the proton translocation V0 complex.</text>
</comment>
<dbReference type="InterPro" id="IPR036906">
    <property type="entry name" value="ATPase_V1_fsu_sf"/>
</dbReference>
<keyword evidence="2 5" id="KW-0813">Transport</keyword>
<evidence type="ECO:0000256" key="2">
    <source>
        <dbReference type="ARBA" id="ARBA00022448"/>
    </source>
</evidence>
<keyword evidence="7" id="KW-1185">Reference proteome</keyword>
<organism evidence="6 7">
    <name type="scientific">Ostreococcus lucimarinus (strain CCE9901)</name>
    <dbReference type="NCBI Taxonomy" id="436017"/>
    <lineage>
        <taxon>Eukaryota</taxon>
        <taxon>Viridiplantae</taxon>
        <taxon>Chlorophyta</taxon>
        <taxon>Mamiellophyceae</taxon>
        <taxon>Mamiellales</taxon>
        <taxon>Bathycoccaceae</taxon>
        <taxon>Ostreococcus</taxon>
    </lineage>
</organism>
<dbReference type="Gene3D" id="3.40.50.10580">
    <property type="entry name" value="ATPase, V1 complex, subunit F"/>
    <property type="match status" value="1"/>
</dbReference>
<dbReference type="Gramene" id="ABO95812">
    <property type="protein sequence ID" value="ABO95812"/>
    <property type="gene ID" value="OSTLU_15055"/>
</dbReference>
<sequence>MNEEGSLMAVIGDEDTVTGFLLAGVGHIDERQRANYLIVGERTTESEIADAFKAFTTQRDDIAVVLITQVVADRIRFLVEAHARAIPSVLEIPDKENPYRPEADSVLARVSHLLGGEGGA</sequence>
<dbReference type="Proteomes" id="UP000001568">
    <property type="component" value="Chromosome 4"/>
</dbReference>
<evidence type="ECO:0000313" key="7">
    <source>
        <dbReference type="Proteomes" id="UP000001568"/>
    </source>
</evidence>
<dbReference type="EMBL" id="CP000584">
    <property type="protein sequence ID" value="ABO95812.1"/>
    <property type="molecule type" value="Genomic_DNA"/>
</dbReference>
<dbReference type="RefSeq" id="XP_001417519.1">
    <property type="nucleotide sequence ID" value="XM_001417482.1"/>
</dbReference>
<dbReference type="InterPro" id="IPR005772">
    <property type="entry name" value="ATPase_V1-cplx_fsu_euk"/>
</dbReference>